<geneLocation type="plastid" evidence="1"/>
<evidence type="ECO:0000313" key="1">
    <source>
        <dbReference type="EMBL" id="AMK96607.1"/>
    </source>
</evidence>
<dbReference type="AlphaFoldDB" id="A0A141SE89"/>
<dbReference type="RefSeq" id="YP_009244365.1">
    <property type="nucleotide sequence ID" value="NC_029859.1"/>
</dbReference>
<sequence>MIIAIEAIDSYTLDTEYTNNCNLTLFSTRSNNHLRHVNYNAVTLLNTYLECIYLIYQIIQRPSLQKIVNHIISTYCSKPEEKSVKQYINKYIYYYKKTHHYYNIKSYNDRLKMYEIPIYNIYIISKAYKYKKNCLQYLVRYLYL</sequence>
<dbReference type="EMBL" id="KT266787">
    <property type="protein sequence ID" value="AMK96607.1"/>
    <property type="molecule type" value="Genomic_DNA"/>
</dbReference>
<gene>
    <name evidence="1" type="primary">orf164</name>
    <name evidence="1" type="ORF">Gvag_164</name>
</gene>
<organism evidence="1">
    <name type="scientific">Gelidium vagum</name>
    <name type="common">Red alga</name>
    <dbReference type="NCBI Taxonomy" id="35171"/>
    <lineage>
        <taxon>Eukaryota</taxon>
        <taxon>Rhodophyta</taxon>
        <taxon>Florideophyceae</taxon>
        <taxon>Rhodymeniophycidae</taxon>
        <taxon>Gelidiales</taxon>
        <taxon>Gelidiaceae</taxon>
        <taxon>Gelidium</taxon>
    </lineage>
</organism>
<accession>A0A141SE89</accession>
<keyword evidence="1" id="KW-0934">Plastid</keyword>
<proteinExistence type="predicted"/>
<reference evidence="1" key="1">
    <citation type="submission" date="2015-07" db="EMBL/GenBank/DDBJ databases">
        <title>Reconstructing the complex evolutionary history of mobile plasmids in red algal genomes.</title>
        <authorList>
            <person name="Lee J."/>
            <person name="Kim K.M."/>
            <person name="Yang E.C."/>
            <person name="Miller K.A."/>
            <person name="Boo S.M."/>
            <person name="Bhattacharya D."/>
            <person name="Yoon H.S."/>
        </authorList>
    </citation>
    <scope>NUCLEOTIDE SEQUENCE</scope>
</reference>
<name>A0A141SE89_GELVA</name>
<protein>
    <submittedName>
        <fullName evidence="1">Hypothetical_protein</fullName>
    </submittedName>
</protein>
<dbReference type="GeneID" id="27216141"/>